<keyword evidence="3" id="KW-1185">Reference proteome</keyword>
<dbReference type="Proteomes" id="UP000289738">
    <property type="component" value="Chromosome A03"/>
</dbReference>
<evidence type="ECO:0000313" key="2">
    <source>
        <dbReference type="EMBL" id="RYR70308.1"/>
    </source>
</evidence>
<accession>A0A445E4E0</accession>
<evidence type="ECO:0000313" key="3">
    <source>
        <dbReference type="Proteomes" id="UP000289738"/>
    </source>
</evidence>
<dbReference type="EMBL" id="SDMP01000003">
    <property type="protein sequence ID" value="RYR70308.1"/>
    <property type="molecule type" value="Genomic_DNA"/>
</dbReference>
<feature type="compositionally biased region" description="Polar residues" evidence="1">
    <location>
        <begin position="63"/>
        <end position="105"/>
    </location>
</feature>
<sequence length="210" mass="22221">MRTLSRQKVVNGRNNPSQKTKSRASSSTFIALHPPSSSSSSSSSSLRASRCSRDLQARARASRATNTEPSTSPQNSSRISTPSAERPLKTTNSLTASRSTTSAPQLPSGGISPVARRACRRRNGSMLSPRSFCSASSLSGGSLFQVPQLDVEINNGRITTIRQINMPLPNDSRIDLTILAVSTASPIPSIPQNVSSGEDETNLNPASSPN</sequence>
<proteinExistence type="predicted"/>
<reference evidence="2 3" key="1">
    <citation type="submission" date="2019-01" db="EMBL/GenBank/DDBJ databases">
        <title>Sequencing of cultivated peanut Arachis hypogaea provides insights into genome evolution and oil improvement.</title>
        <authorList>
            <person name="Chen X."/>
        </authorList>
    </citation>
    <scope>NUCLEOTIDE SEQUENCE [LARGE SCALE GENOMIC DNA]</scope>
    <source>
        <strain evidence="3">cv. Fuhuasheng</strain>
        <tissue evidence="2">Leaves</tissue>
    </source>
</reference>
<feature type="compositionally biased region" description="Polar residues" evidence="1">
    <location>
        <begin position="1"/>
        <end position="29"/>
    </location>
</feature>
<gene>
    <name evidence="2" type="ORF">Ahy_A03g016814</name>
</gene>
<protein>
    <submittedName>
        <fullName evidence="2">Uncharacterized protein</fullName>
    </submittedName>
</protein>
<dbReference type="AlphaFoldDB" id="A0A445E4E0"/>
<feature type="region of interest" description="Disordered" evidence="1">
    <location>
        <begin position="187"/>
        <end position="210"/>
    </location>
</feature>
<feature type="region of interest" description="Disordered" evidence="1">
    <location>
        <begin position="1"/>
        <end position="114"/>
    </location>
</feature>
<comment type="caution">
    <text evidence="2">The sequence shown here is derived from an EMBL/GenBank/DDBJ whole genome shotgun (WGS) entry which is preliminary data.</text>
</comment>
<evidence type="ECO:0000256" key="1">
    <source>
        <dbReference type="SAM" id="MobiDB-lite"/>
    </source>
</evidence>
<feature type="compositionally biased region" description="Low complexity" evidence="1">
    <location>
        <begin position="36"/>
        <end position="45"/>
    </location>
</feature>
<organism evidence="2 3">
    <name type="scientific">Arachis hypogaea</name>
    <name type="common">Peanut</name>
    <dbReference type="NCBI Taxonomy" id="3818"/>
    <lineage>
        <taxon>Eukaryota</taxon>
        <taxon>Viridiplantae</taxon>
        <taxon>Streptophyta</taxon>
        <taxon>Embryophyta</taxon>
        <taxon>Tracheophyta</taxon>
        <taxon>Spermatophyta</taxon>
        <taxon>Magnoliopsida</taxon>
        <taxon>eudicotyledons</taxon>
        <taxon>Gunneridae</taxon>
        <taxon>Pentapetalae</taxon>
        <taxon>rosids</taxon>
        <taxon>fabids</taxon>
        <taxon>Fabales</taxon>
        <taxon>Fabaceae</taxon>
        <taxon>Papilionoideae</taxon>
        <taxon>50 kb inversion clade</taxon>
        <taxon>dalbergioids sensu lato</taxon>
        <taxon>Dalbergieae</taxon>
        <taxon>Pterocarpus clade</taxon>
        <taxon>Arachis</taxon>
    </lineage>
</organism>
<name>A0A445E4E0_ARAHY</name>